<feature type="region of interest" description="Disordered" evidence="1">
    <location>
        <begin position="422"/>
        <end position="529"/>
    </location>
</feature>
<keyword evidence="4" id="KW-1185">Reference proteome</keyword>
<feature type="region of interest" description="Disordered" evidence="1">
    <location>
        <begin position="367"/>
        <end position="406"/>
    </location>
</feature>
<dbReference type="EMBL" id="CAWUFR010000179">
    <property type="protein sequence ID" value="CAK6971524.1"/>
    <property type="molecule type" value="Genomic_DNA"/>
</dbReference>
<evidence type="ECO:0000256" key="2">
    <source>
        <dbReference type="SAM" id="SignalP"/>
    </source>
</evidence>
<keyword evidence="2" id="KW-0732">Signal</keyword>
<dbReference type="AlphaFoldDB" id="A0AAV1PLM8"/>
<feature type="compositionally biased region" description="Basic and acidic residues" evidence="1">
    <location>
        <begin position="518"/>
        <end position="529"/>
    </location>
</feature>
<feature type="compositionally biased region" description="Polar residues" evidence="1">
    <location>
        <begin position="379"/>
        <end position="403"/>
    </location>
</feature>
<name>A0AAV1PLM8_SCOSC</name>
<gene>
    <name evidence="3" type="ORF">FSCOSCO3_A012493</name>
</gene>
<proteinExistence type="predicted"/>
<feature type="compositionally biased region" description="Basic and acidic residues" evidence="1">
    <location>
        <begin position="367"/>
        <end position="376"/>
    </location>
</feature>
<protein>
    <submittedName>
        <fullName evidence="3">Uncharacterized protein LOC121898016</fullName>
    </submittedName>
</protein>
<feature type="region of interest" description="Disordered" evidence="1">
    <location>
        <begin position="300"/>
        <end position="352"/>
    </location>
</feature>
<sequence>MSSTDCLRLFVLCFWLLVGDVDCENTQRGYVLLAKRGQTPMGVNNDNQDHKRLSETYFFKRPTAGYRMPSLVIGQSGYVIPAEEQRTIDSKSSQIESHYPVIPDTQRNKVNNFESGFNPASATQQRNNVMYNRSGHKAVAFPDGKISAGQFYPRIFRARPKSRGRFLPAQVDNAPVSLYSDSSTSPDIQAVKSGLKSESHMIDVTPTRHHIQSLNPQESLLTSRPEVSGYQSPHLFHNSFNHDKTNFFPKVTTNRNIFSTIKAHSPRSNSGAAYPISIWDYNSDVTSEVRGYANVRRLKPGFDKTGPQASYATGKKFSETGFPGFGPGVPASSDRQQNPSSRPSSWHPAPDRAQIVVQGKFKPFGRLDDLTAHTRPSDAPTQDASLNCTGTGEMSTNSSSPLQTEAPDTELLPQVLILEGQNESSAEVGPSSEQNKPLPDSPPKLQPSDAPNQEASLNYTGIGEMSTNSSSPMQTEAPDTELLPQVLILKGQTEISAEVGPSWEQNKPLPDSPPKLQLAEDRKGDTVVL</sequence>
<evidence type="ECO:0000256" key="1">
    <source>
        <dbReference type="SAM" id="MobiDB-lite"/>
    </source>
</evidence>
<evidence type="ECO:0000313" key="3">
    <source>
        <dbReference type="EMBL" id="CAK6971524.1"/>
    </source>
</evidence>
<evidence type="ECO:0000313" key="4">
    <source>
        <dbReference type="Proteomes" id="UP001314229"/>
    </source>
</evidence>
<comment type="caution">
    <text evidence="3">The sequence shown here is derived from an EMBL/GenBank/DDBJ whole genome shotgun (WGS) entry which is preliminary data.</text>
</comment>
<dbReference type="Proteomes" id="UP001314229">
    <property type="component" value="Unassembled WGS sequence"/>
</dbReference>
<feature type="compositionally biased region" description="Polar residues" evidence="1">
    <location>
        <begin position="449"/>
        <end position="474"/>
    </location>
</feature>
<feature type="chain" id="PRO_5043561639" evidence="2">
    <location>
        <begin position="24"/>
        <end position="529"/>
    </location>
</feature>
<feature type="compositionally biased region" description="Polar residues" evidence="1">
    <location>
        <begin position="422"/>
        <end position="435"/>
    </location>
</feature>
<accession>A0AAV1PLM8</accession>
<feature type="signal peptide" evidence="2">
    <location>
        <begin position="1"/>
        <end position="23"/>
    </location>
</feature>
<feature type="compositionally biased region" description="Polar residues" evidence="1">
    <location>
        <begin position="333"/>
        <end position="344"/>
    </location>
</feature>
<reference evidence="3 4" key="1">
    <citation type="submission" date="2024-01" db="EMBL/GenBank/DDBJ databases">
        <authorList>
            <person name="Alioto T."/>
            <person name="Alioto T."/>
            <person name="Gomez Garrido J."/>
        </authorList>
    </citation>
    <scope>NUCLEOTIDE SEQUENCE [LARGE SCALE GENOMIC DNA]</scope>
</reference>
<organism evidence="3 4">
    <name type="scientific">Scomber scombrus</name>
    <name type="common">Atlantic mackerel</name>
    <name type="synonym">Scomber vernalis</name>
    <dbReference type="NCBI Taxonomy" id="13677"/>
    <lineage>
        <taxon>Eukaryota</taxon>
        <taxon>Metazoa</taxon>
        <taxon>Chordata</taxon>
        <taxon>Craniata</taxon>
        <taxon>Vertebrata</taxon>
        <taxon>Euteleostomi</taxon>
        <taxon>Actinopterygii</taxon>
        <taxon>Neopterygii</taxon>
        <taxon>Teleostei</taxon>
        <taxon>Neoteleostei</taxon>
        <taxon>Acanthomorphata</taxon>
        <taxon>Pelagiaria</taxon>
        <taxon>Scombriformes</taxon>
        <taxon>Scombridae</taxon>
        <taxon>Scomber</taxon>
    </lineage>
</organism>